<organism evidence="2 3">
    <name type="scientific">Glomus cerebriforme</name>
    <dbReference type="NCBI Taxonomy" id="658196"/>
    <lineage>
        <taxon>Eukaryota</taxon>
        <taxon>Fungi</taxon>
        <taxon>Fungi incertae sedis</taxon>
        <taxon>Mucoromycota</taxon>
        <taxon>Glomeromycotina</taxon>
        <taxon>Glomeromycetes</taxon>
        <taxon>Glomerales</taxon>
        <taxon>Glomeraceae</taxon>
        <taxon>Glomus</taxon>
    </lineage>
</organism>
<gene>
    <name evidence="2" type="ORF">C1645_832678</name>
</gene>
<protein>
    <submittedName>
        <fullName evidence="2">Uncharacterized protein</fullName>
    </submittedName>
</protein>
<accession>A0A397SGY9</accession>
<keyword evidence="3" id="KW-1185">Reference proteome</keyword>
<reference evidence="2 3" key="1">
    <citation type="submission" date="2018-06" db="EMBL/GenBank/DDBJ databases">
        <title>Comparative genomics reveals the genomic features of Rhizophagus irregularis, R. cerebriforme, R. diaphanum and Gigaspora rosea, and their symbiotic lifestyle signature.</title>
        <authorList>
            <person name="Morin E."/>
            <person name="San Clemente H."/>
            <person name="Chen E.C.H."/>
            <person name="De La Providencia I."/>
            <person name="Hainaut M."/>
            <person name="Kuo A."/>
            <person name="Kohler A."/>
            <person name="Murat C."/>
            <person name="Tang N."/>
            <person name="Roy S."/>
            <person name="Loubradou J."/>
            <person name="Henrissat B."/>
            <person name="Grigoriev I.V."/>
            <person name="Corradi N."/>
            <person name="Roux C."/>
            <person name="Martin F.M."/>
        </authorList>
    </citation>
    <scope>NUCLEOTIDE SEQUENCE [LARGE SCALE GENOMIC DNA]</scope>
    <source>
        <strain evidence="2 3">DAOM 227022</strain>
    </source>
</reference>
<name>A0A397SGY9_9GLOM</name>
<evidence type="ECO:0000313" key="3">
    <source>
        <dbReference type="Proteomes" id="UP000265703"/>
    </source>
</evidence>
<evidence type="ECO:0000313" key="2">
    <source>
        <dbReference type="EMBL" id="RIA84169.1"/>
    </source>
</evidence>
<dbReference type="AlphaFoldDB" id="A0A397SGY9"/>
<evidence type="ECO:0000256" key="1">
    <source>
        <dbReference type="SAM" id="MobiDB-lite"/>
    </source>
</evidence>
<proteinExistence type="predicted"/>
<sequence length="201" mass="23332">MLPHTNVDITPVPYINPHEIQLQERRAKKAQQQRGKNLKKLQDSKRIKKEATKRQLAASVGHSQRRDFTKEPEDQFYDSLRPHFNQGITAAFQLAEDQSMVFADWQDDFHAHMTNSPVTTLSPTTTRAKRKWMNSTLDAPPTLEEILRRHKSSLGPINKFIKRLDCLPVFRAASLKRNSSWSLDDNVVKRWWIIPHLTALT</sequence>
<feature type="region of interest" description="Disordered" evidence="1">
    <location>
        <begin position="48"/>
        <end position="70"/>
    </location>
</feature>
<comment type="caution">
    <text evidence="2">The sequence shown here is derived from an EMBL/GenBank/DDBJ whole genome shotgun (WGS) entry which is preliminary data.</text>
</comment>
<dbReference type="Proteomes" id="UP000265703">
    <property type="component" value="Unassembled WGS sequence"/>
</dbReference>
<dbReference type="EMBL" id="QKYT01000513">
    <property type="protein sequence ID" value="RIA84169.1"/>
    <property type="molecule type" value="Genomic_DNA"/>
</dbReference>